<evidence type="ECO:0000313" key="1">
    <source>
        <dbReference type="EMBL" id="PBK79740.1"/>
    </source>
</evidence>
<dbReference type="AlphaFoldDB" id="A0A2H3CD01"/>
<dbReference type="Proteomes" id="UP000217790">
    <property type="component" value="Unassembled WGS sequence"/>
</dbReference>
<organism evidence="1 2">
    <name type="scientific">Armillaria gallica</name>
    <name type="common">Bulbous honey fungus</name>
    <name type="synonym">Armillaria bulbosa</name>
    <dbReference type="NCBI Taxonomy" id="47427"/>
    <lineage>
        <taxon>Eukaryota</taxon>
        <taxon>Fungi</taxon>
        <taxon>Dikarya</taxon>
        <taxon>Basidiomycota</taxon>
        <taxon>Agaricomycotina</taxon>
        <taxon>Agaricomycetes</taxon>
        <taxon>Agaricomycetidae</taxon>
        <taxon>Agaricales</taxon>
        <taxon>Marasmiineae</taxon>
        <taxon>Physalacriaceae</taxon>
        <taxon>Armillaria</taxon>
    </lineage>
</organism>
<dbReference type="OMA" id="HILEECW"/>
<feature type="non-terminal residue" evidence="1">
    <location>
        <position position="1"/>
    </location>
</feature>
<dbReference type="EMBL" id="KZ293762">
    <property type="protein sequence ID" value="PBK79740.1"/>
    <property type="molecule type" value="Genomic_DNA"/>
</dbReference>
<reference evidence="2" key="1">
    <citation type="journal article" date="2017" name="Nat. Ecol. Evol.">
        <title>Genome expansion and lineage-specific genetic innovations in the forest pathogenic fungi Armillaria.</title>
        <authorList>
            <person name="Sipos G."/>
            <person name="Prasanna A.N."/>
            <person name="Walter M.C."/>
            <person name="O'Connor E."/>
            <person name="Balint B."/>
            <person name="Krizsan K."/>
            <person name="Kiss B."/>
            <person name="Hess J."/>
            <person name="Varga T."/>
            <person name="Slot J."/>
            <person name="Riley R."/>
            <person name="Boka B."/>
            <person name="Rigling D."/>
            <person name="Barry K."/>
            <person name="Lee J."/>
            <person name="Mihaltcheva S."/>
            <person name="LaButti K."/>
            <person name="Lipzen A."/>
            <person name="Waldron R."/>
            <person name="Moloney N.M."/>
            <person name="Sperisen C."/>
            <person name="Kredics L."/>
            <person name="Vagvoelgyi C."/>
            <person name="Patrignani A."/>
            <person name="Fitzpatrick D."/>
            <person name="Nagy I."/>
            <person name="Doyle S."/>
            <person name="Anderson J.B."/>
            <person name="Grigoriev I.V."/>
            <person name="Gueldener U."/>
            <person name="Muensterkoetter M."/>
            <person name="Nagy L.G."/>
        </authorList>
    </citation>
    <scope>NUCLEOTIDE SEQUENCE [LARGE SCALE GENOMIC DNA]</scope>
    <source>
        <strain evidence="2">Ar21-2</strain>
    </source>
</reference>
<feature type="non-terminal residue" evidence="1">
    <location>
        <position position="137"/>
    </location>
</feature>
<gene>
    <name evidence="1" type="ORF">ARMGADRAFT_908197</name>
</gene>
<accession>A0A2H3CD01</accession>
<sequence length="137" mass="14906">TVQALQASIQALTLQVQTLSSRKNTAPRSDRSHTANNYCKGVRHILEECWKVGGGKQGQYPPWWKGKWDAPILSSTNLATAGMSSSKAGSIYTNSALMVNNASQGNVDTSLLYGDLGASTHFIQNKDCFFHYLPLGE</sequence>
<evidence type="ECO:0000313" key="2">
    <source>
        <dbReference type="Proteomes" id="UP000217790"/>
    </source>
</evidence>
<dbReference type="OrthoDB" id="2954809at2759"/>
<protein>
    <submittedName>
        <fullName evidence="1">Uncharacterized protein</fullName>
    </submittedName>
</protein>
<keyword evidence="2" id="KW-1185">Reference proteome</keyword>
<dbReference type="InParanoid" id="A0A2H3CD01"/>
<name>A0A2H3CD01_ARMGA</name>
<proteinExistence type="predicted"/>